<dbReference type="VEuPathDB" id="FungiDB:HMPREF1120_00299"/>
<reference evidence="2" key="1">
    <citation type="submission" date="2011-07" db="EMBL/GenBank/DDBJ databases">
        <title>The Genome Sequence of Exophiala (Wangiella) dermatitidis NIH/UT8656.</title>
        <authorList>
            <consortium name="The Broad Institute Genome Sequencing Platform"/>
            <person name="Cuomo C."/>
            <person name="Wang Z."/>
            <person name="Hunicke-Smith S."/>
            <person name="Szanislo P.J."/>
            <person name="Earl A."/>
            <person name="Young S.K."/>
            <person name="Zeng Q."/>
            <person name="Gargeya S."/>
            <person name="Fitzgerald M."/>
            <person name="Haas B."/>
            <person name="Abouelleil A."/>
            <person name="Alvarado L."/>
            <person name="Arachchi H.M."/>
            <person name="Berlin A."/>
            <person name="Brown A."/>
            <person name="Chapman S.B."/>
            <person name="Chen Z."/>
            <person name="Dunbar C."/>
            <person name="Freedman E."/>
            <person name="Gearin G."/>
            <person name="Gellesch M."/>
            <person name="Goldberg J."/>
            <person name="Griggs A."/>
            <person name="Gujja S."/>
            <person name="Heiman D."/>
            <person name="Howarth C."/>
            <person name="Larson L."/>
            <person name="Lui A."/>
            <person name="MacDonald P.J.P."/>
            <person name="Montmayeur A."/>
            <person name="Murphy C."/>
            <person name="Neiman D."/>
            <person name="Pearson M."/>
            <person name="Priest M."/>
            <person name="Roberts A."/>
            <person name="Saif S."/>
            <person name="Shea T."/>
            <person name="Shenoy N."/>
            <person name="Sisk P."/>
            <person name="Stolte C."/>
            <person name="Sykes S."/>
            <person name="Wortman J."/>
            <person name="Nusbaum C."/>
            <person name="Birren B."/>
        </authorList>
    </citation>
    <scope>NUCLEOTIDE SEQUENCE</scope>
    <source>
        <strain evidence="2">NIH/UT8656</strain>
    </source>
</reference>
<protein>
    <recommendedName>
        <fullName evidence="4">Transcription factor domain-containing protein</fullName>
    </recommendedName>
</protein>
<accession>H6BMQ3</accession>
<dbReference type="OMA" id="YMINDAV"/>
<feature type="region of interest" description="Disordered" evidence="1">
    <location>
        <begin position="1"/>
        <end position="43"/>
    </location>
</feature>
<dbReference type="eggNOG" id="ENOG502T3Z6">
    <property type="taxonomic scope" value="Eukaryota"/>
</dbReference>
<dbReference type="PANTHER" id="PTHR37540:SF5">
    <property type="entry name" value="TRANSCRIPTION FACTOR DOMAIN-CONTAINING PROTEIN"/>
    <property type="match status" value="1"/>
</dbReference>
<dbReference type="AlphaFoldDB" id="H6BMQ3"/>
<organism evidence="2 3">
    <name type="scientific">Exophiala dermatitidis (strain ATCC 34100 / CBS 525.76 / NIH/UT8656)</name>
    <name type="common">Black yeast</name>
    <name type="synonym">Wangiella dermatitidis</name>
    <dbReference type="NCBI Taxonomy" id="858893"/>
    <lineage>
        <taxon>Eukaryota</taxon>
        <taxon>Fungi</taxon>
        <taxon>Dikarya</taxon>
        <taxon>Ascomycota</taxon>
        <taxon>Pezizomycotina</taxon>
        <taxon>Eurotiomycetes</taxon>
        <taxon>Chaetothyriomycetidae</taxon>
        <taxon>Chaetothyriales</taxon>
        <taxon>Herpotrichiellaceae</taxon>
        <taxon>Exophiala</taxon>
    </lineage>
</organism>
<keyword evidence="3" id="KW-1185">Reference proteome</keyword>
<evidence type="ECO:0000256" key="1">
    <source>
        <dbReference type="SAM" id="MobiDB-lite"/>
    </source>
</evidence>
<name>H6BMQ3_EXODN</name>
<dbReference type="HOGENOM" id="CLU_032227_2_1_1"/>
<dbReference type="PANTHER" id="PTHR37540">
    <property type="entry name" value="TRANSCRIPTION FACTOR (ACR-2), PUTATIVE-RELATED-RELATED"/>
    <property type="match status" value="1"/>
</dbReference>
<dbReference type="InParanoid" id="H6BMQ3"/>
<evidence type="ECO:0000313" key="2">
    <source>
        <dbReference type="EMBL" id="EHY52080.1"/>
    </source>
</evidence>
<gene>
    <name evidence="2" type="ORF">HMPREF1120_00299</name>
</gene>
<dbReference type="InterPro" id="IPR021858">
    <property type="entry name" value="Fun_TF"/>
</dbReference>
<feature type="compositionally biased region" description="Low complexity" evidence="1">
    <location>
        <begin position="27"/>
        <end position="38"/>
    </location>
</feature>
<dbReference type="EMBL" id="JH226130">
    <property type="protein sequence ID" value="EHY52080.1"/>
    <property type="molecule type" value="Genomic_DNA"/>
</dbReference>
<dbReference type="GeneID" id="20304938"/>
<dbReference type="RefSeq" id="XP_009152541.1">
    <property type="nucleotide sequence ID" value="XM_009154293.1"/>
</dbReference>
<evidence type="ECO:0008006" key="4">
    <source>
        <dbReference type="Google" id="ProtNLM"/>
    </source>
</evidence>
<evidence type="ECO:0000313" key="3">
    <source>
        <dbReference type="Proteomes" id="UP000007304"/>
    </source>
</evidence>
<sequence>MGARDLPGAAGGRSRHGSQETDSERTGSPSSSGGSSSGQLSTNMLVPTTLDSYRRDLFTSYPAMTGTHRMESVDEYVYIQRNEELLLKVRPDLQHPVLSVLFPMSMQDPSLFKCFLVGAQSLYEWRRFPRQAKPSQTMMCLQSEAITSLQKRLTLPAAHLDDGLVLSVLHLMVADACLRDLPSLKSHLRGIRQILALRGGLGDSPSHLSIRALFTTVEFYIALGQYLKVSPDDLHAIPSEPFEYVPHPFPPDVCRYVATLPIGLAEAALSAQLSVQCIKLLASVAQWAPLVDDSDVEKGSSPSSGSALDPRVRYCRLFCEPREFCRNAIVLLLSLQRAGRPTGLEHIIMLGLIITARHLSGENRTNFFDHATLNALLSDIKAIDTPTVAETEVIVWLGLIINWRSHFAAGPLPVADALLDHVLESFPVSRNWQSVATISRKFFWFQSFQDEWKVCWHRGMQRFHLRQRSTTVS</sequence>
<dbReference type="Proteomes" id="UP000007304">
    <property type="component" value="Unassembled WGS sequence"/>
</dbReference>
<proteinExistence type="predicted"/>
<dbReference type="Pfam" id="PF11951">
    <property type="entry name" value="Fungal_trans_2"/>
    <property type="match status" value="1"/>
</dbReference>